<accession>A0A9W7ZQ38</accession>
<feature type="compositionally biased region" description="Polar residues" evidence="1">
    <location>
        <begin position="209"/>
        <end position="229"/>
    </location>
</feature>
<sequence length="508" mass="53849">MKDVQLLFDHPIRFTDGTLPWLSCKKQHMLAVIATDIDPSVEGKYLKEKLDKLGDIHYFSQERTQGGALWTGKWKFVIFSAKPISLPPTLSLGKGQRPIRLLPYTTAHRCNHCLRYTDSTTCVCNPQLKRSQMLTPAQPNTSTQSHDPPNDTNDTSDDQESNNSSPPSSPASVNSFMALSDLEDDNQSSETASSTASKGTDDPLMSQLPPVNTQPIGSGLNAQPKSSPSPILVPTKPKSVVKSIPAPIANGQVRKRAALDSMAKLALSNLRKPKNLTHANVSPTGPAKVPVDAHTPPSQADMVSGALTLLATTPKADRAAKEAVPLGSQLEGSLFSSKLVGKVATDRDAVPAEDLIPKAYHAPTLPSGRDGQRGKAPSAGSWPVRGTSTPDSSSTSSSATRATSTAISAHHSTSNAPTTKTKSNLTIDENSDTSDDINDDITDDVTDDVTDNITDDINDDITDDITDDSEIPSDPSDTDDSASIDCSANEASALASPNNDLSHMGKGI</sequence>
<proteinExistence type="predicted"/>
<evidence type="ECO:0000313" key="2">
    <source>
        <dbReference type="EMBL" id="KAJ1910572.1"/>
    </source>
</evidence>
<feature type="compositionally biased region" description="Low complexity" evidence="1">
    <location>
        <begin position="387"/>
        <end position="414"/>
    </location>
</feature>
<feature type="compositionally biased region" description="Acidic residues" evidence="1">
    <location>
        <begin position="429"/>
        <end position="482"/>
    </location>
</feature>
<organism evidence="2 3">
    <name type="scientific">Mycoemilia scoparia</name>
    <dbReference type="NCBI Taxonomy" id="417184"/>
    <lineage>
        <taxon>Eukaryota</taxon>
        <taxon>Fungi</taxon>
        <taxon>Fungi incertae sedis</taxon>
        <taxon>Zoopagomycota</taxon>
        <taxon>Kickxellomycotina</taxon>
        <taxon>Kickxellomycetes</taxon>
        <taxon>Kickxellales</taxon>
        <taxon>Kickxellaceae</taxon>
        <taxon>Mycoemilia</taxon>
    </lineage>
</organism>
<evidence type="ECO:0000313" key="3">
    <source>
        <dbReference type="Proteomes" id="UP001150538"/>
    </source>
</evidence>
<dbReference type="Proteomes" id="UP001150538">
    <property type="component" value="Unassembled WGS sequence"/>
</dbReference>
<feature type="compositionally biased region" description="Low complexity" evidence="1">
    <location>
        <begin position="161"/>
        <end position="175"/>
    </location>
</feature>
<feature type="compositionally biased region" description="Polar residues" evidence="1">
    <location>
        <begin position="188"/>
        <end position="198"/>
    </location>
</feature>
<name>A0A9W7ZQ38_9FUNG</name>
<feature type="compositionally biased region" description="Polar residues" evidence="1">
    <location>
        <begin position="134"/>
        <end position="146"/>
    </location>
</feature>
<dbReference type="AlphaFoldDB" id="A0A9W7ZQ38"/>
<dbReference type="EMBL" id="JANBPU010000557">
    <property type="protein sequence ID" value="KAJ1910572.1"/>
    <property type="molecule type" value="Genomic_DNA"/>
</dbReference>
<feature type="compositionally biased region" description="Polar residues" evidence="1">
    <location>
        <begin position="415"/>
        <end position="425"/>
    </location>
</feature>
<feature type="region of interest" description="Disordered" evidence="1">
    <location>
        <begin position="134"/>
        <end position="236"/>
    </location>
</feature>
<comment type="caution">
    <text evidence="2">The sequence shown here is derived from an EMBL/GenBank/DDBJ whole genome shotgun (WGS) entry which is preliminary data.</text>
</comment>
<feature type="region of interest" description="Disordered" evidence="1">
    <location>
        <begin position="354"/>
        <end position="508"/>
    </location>
</feature>
<keyword evidence="3" id="KW-1185">Reference proteome</keyword>
<evidence type="ECO:0000256" key="1">
    <source>
        <dbReference type="SAM" id="MobiDB-lite"/>
    </source>
</evidence>
<gene>
    <name evidence="2" type="ORF">H4219_006177</name>
</gene>
<reference evidence="2" key="1">
    <citation type="submission" date="2022-07" db="EMBL/GenBank/DDBJ databases">
        <title>Phylogenomic reconstructions and comparative analyses of Kickxellomycotina fungi.</title>
        <authorList>
            <person name="Reynolds N.K."/>
            <person name="Stajich J.E."/>
            <person name="Barry K."/>
            <person name="Grigoriev I.V."/>
            <person name="Crous P."/>
            <person name="Smith M.E."/>
        </authorList>
    </citation>
    <scope>NUCLEOTIDE SEQUENCE</scope>
    <source>
        <strain evidence="2">NBRC 100468</strain>
    </source>
</reference>
<protein>
    <submittedName>
        <fullName evidence="2">Uncharacterized protein</fullName>
    </submittedName>
</protein>